<dbReference type="EMBL" id="BAABGT010000038">
    <property type="protein sequence ID" value="GAA4547649.1"/>
    <property type="molecule type" value="Genomic_DNA"/>
</dbReference>
<proteinExistence type="predicted"/>
<evidence type="ECO:0000313" key="3">
    <source>
        <dbReference type="Proteomes" id="UP001501598"/>
    </source>
</evidence>
<evidence type="ECO:0000313" key="2">
    <source>
        <dbReference type="EMBL" id="GAA4547649.1"/>
    </source>
</evidence>
<sequence>MLAGIEDVELVGVTDRDASRAQQFASTFDTTAFGDLDGVEIATDGLVVGVGWWPGSAARAARGHGTFRGSGRPGGVCRVETAEEDGRR</sequence>
<organism evidence="2 3">
    <name type="scientific">Pseudonocardia xishanensis</name>
    <dbReference type="NCBI Taxonomy" id="630995"/>
    <lineage>
        <taxon>Bacteria</taxon>
        <taxon>Bacillati</taxon>
        <taxon>Actinomycetota</taxon>
        <taxon>Actinomycetes</taxon>
        <taxon>Pseudonocardiales</taxon>
        <taxon>Pseudonocardiaceae</taxon>
        <taxon>Pseudonocardia</taxon>
    </lineage>
</organism>
<dbReference type="Proteomes" id="UP001501598">
    <property type="component" value="Unassembled WGS sequence"/>
</dbReference>
<accession>A0ABP8RTE4</accession>
<reference evidence="3" key="1">
    <citation type="journal article" date="2019" name="Int. J. Syst. Evol. Microbiol.">
        <title>The Global Catalogue of Microorganisms (GCM) 10K type strain sequencing project: providing services to taxonomists for standard genome sequencing and annotation.</title>
        <authorList>
            <consortium name="The Broad Institute Genomics Platform"/>
            <consortium name="The Broad Institute Genome Sequencing Center for Infectious Disease"/>
            <person name="Wu L."/>
            <person name="Ma J."/>
        </authorList>
    </citation>
    <scope>NUCLEOTIDE SEQUENCE [LARGE SCALE GENOMIC DNA]</scope>
    <source>
        <strain evidence="3">JCM 17906</strain>
    </source>
</reference>
<gene>
    <name evidence="2" type="ORF">GCM10023175_32320</name>
</gene>
<evidence type="ECO:0000256" key="1">
    <source>
        <dbReference type="SAM" id="MobiDB-lite"/>
    </source>
</evidence>
<feature type="region of interest" description="Disordered" evidence="1">
    <location>
        <begin position="64"/>
        <end position="88"/>
    </location>
</feature>
<name>A0ABP8RTE4_9PSEU</name>
<protein>
    <submittedName>
        <fullName evidence="2">Uncharacterized protein</fullName>
    </submittedName>
</protein>
<keyword evidence="3" id="KW-1185">Reference proteome</keyword>
<comment type="caution">
    <text evidence="2">The sequence shown here is derived from an EMBL/GenBank/DDBJ whole genome shotgun (WGS) entry which is preliminary data.</text>
</comment>